<dbReference type="PANTHER" id="PTHR38166">
    <property type="entry name" value="C2H2-TYPE DOMAIN-CONTAINING PROTEIN-RELATED"/>
    <property type="match status" value="1"/>
</dbReference>
<feature type="compositionally biased region" description="Basic and acidic residues" evidence="1">
    <location>
        <begin position="90"/>
        <end position="99"/>
    </location>
</feature>
<feature type="compositionally biased region" description="Low complexity" evidence="1">
    <location>
        <begin position="473"/>
        <end position="483"/>
    </location>
</feature>
<feature type="compositionally biased region" description="Basic and acidic residues" evidence="1">
    <location>
        <begin position="539"/>
        <end position="553"/>
    </location>
</feature>
<protein>
    <recommendedName>
        <fullName evidence="4">C2H2-type domain-containing protein</fullName>
    </recommendedName>
</protein>
<feature type="compositionally biased region" description="Polar residues" evidence="1">
    <location>
        <begin position="161"/>
        <end position="179"/>
    </location>
</feature>
<feature type="region of interest" description="Disordered" evidence="1">
    <location>
        <begin position="437"/>
        <end position="483"/>
    </location>
</feature>
<organism evidence="2 3">
    <name type="scientific">Podospora aff. communis PSN243</name>
    <dbReference type="NCBI Taxonomy" id="3040156"/>
    <lineage>
        <taxon>Eukaryota</taxon>
        <taxon>Fungi</taxon>
        <taxon>Dikarya</taxon>
        <taxon>Ascomycota</taxon>
        <taxon>Pezizomycotina</taxon>
        <taxon>Sordariomycetes</taxon>
        <taxon>Sordariomycetidae</taxon>
        <taxon>Sordariales</taxon>
        <taxon>Podosporaceae</taxon>
        <taxon>Podospora</taxon>
    </lineage>
</organism>
<evidence type="ECO:0008006" key="4">
    <source>
        <dbReference type="Google" id="ProtNLM"/>
    </source>
</evidence>
<name>A0AAV9G4J8_9PEZI</name>
<reference evidence="2" key="2">
    <citation type="submission" date="2023-05" db="EMBL/GenBank/DDBJ databases">
        <authorList>
            <consortium name="Lawrence Berkeley National Laboratory"/>
            <person name="Steindorff A."/>
            <person name="Hensen N."/>
            <person name="Bonometti L."/>
            <person name="Westerberg I."/>
            <person name="Brannstrom I.O."/>
            <person name="Guillou S."/>
            <person name="Cros-Aarteil S."/>
            <person name="Calhoun S."/>
            <person name="Haridas S."/>
            <person name="Kuo A."/>
            <person name="Mondo S."/>
            <person name="Pangilinan J."/>
            <person name="Riley R."/>
            <person name="Labutti K."/>
            <person name="Andreopoulos B."/>
            <person name="Lipzen A."/>
            <person name="Chen C."/>
            <person name="Yanf M."/>
            <person name="Daum C."/>
            <person name="Ng V."/>
            <person name="Clum A."/>
            <person name="Ohm R."/>
            <person name="Martin F."/>
            <person name="Silar P."/>
            <person name="Natvig D."/>
            <person name="Lalanne C."/>
            <person name="Gautier V."/>
            <person name="Ament-Velasquez S.L."/>
            <person name="Kruys A."/>
            <person name="Hutchinson M.I."/>
            <person name="Powell A.J."/>
            <person name="Barry K."/>
            <person name="Miller A.N."/>
            <person name="Grigoriev I.V."/>
            <person name="Debuchy R."/>
            <person name="Gladieux P."/>
            <person name="Thoren M.H."/>
            <person name="Johannesson H."/>
        </authorList>
    </citation>
    <scope>NUCLEOTIDE SEQUENCE</scope>
    <source>
        <strain evidence="2">PSN243</strain>
    </source>
</reference>
<feature type="region of interest" description="Disordered" evidence="1">
    <location>
        <begin position="581"/>
        <end position="612"/>
    </location>
</feature>
<feature type="compositionally biased region" description="Polar residues" evidence="1">
    <location>
        <begin position="25"/>
        <end position="40"/>
    </location>
</feature>
<dbReference type="Proteomes" id="UP001321760">
    <property type="component" value="Unassembled WGS sequence"/>
</dbReference>
<proteinExistence type="predicted"/>
<dbReference type="EMBL" id="MU866018">
    <property type="protein sequence ID" value="KAK4442378.1"/>
    <property type="molecule type" value="Genomic_DNA"/>
</dbReference>
<sequence>MSLPTRVLSWNASISSSIWPERSPAQIQSDSDNVPSQTANLDPPEDLWISRLQPRQRLTMPLVLSLKAAAEKQQRQQQQREHCTQSGSVDDVRKPDDNGHLTTGIQVAIAQDRSAIDGRRSIRALRIWDSVARRLEESASPSLEEPQSTHNSIEGPESVYRDSTISSQRSSFSGPPRSTCSRRDTSARAERRSRIRRSSYGVPSEADARHGNSRDVAPTTLPESGSLFPCPFRRRNPTRFNIREHEHCARTQFTSLSDLRLAPTHHPGDAAADTYRNHIILHHQRRKPRHLCRRCGLEFDTQTALDDHLMMPKDQICEIVPIQPSGDDEDGISEETVRILAMSGGPDGGDWASIWRLVFPGDKTALDPDFHPVVELVEVEQALDDGQEVIKNSLQDKLRLLLPSNIEDSYCTFLAGQLQLVVEIHHANVMRQCLTKVNSPPNHPNSPTTTVKQSTAQDQGSLARKSIRRSRRSTIIPTRPTTTEAVPEVAKEVAFIQLRPRLLDGNTTFDSTDESISPISLPSRADPVSTLSPNADLLPPDHDKHVPPRDSRDSGIGIPCDVCESEACRCREIILALAAAKASPLSEPEHSRRTPLEPLRPPPPPPPKDPAHVHVATDCQNAAQRHSQILSAAEPRPMRSLQHQPKLRLRTTNIGLGVSQPTSADGFSPQSFKERVLRTHGVRQPEQVEWSS</sequence>
<feature type="compositionally biased region" description="Polar residues" evidence="1">
    <location>
        <begin position="506"/>
        <end position="520"/>
    </location>
</feature>
<keyword evidence="3" id="KW-1185">Reference proteome</keyword>
<reference evidence="2" key="1">
    <citation type="journal article" date="2023" name="Mol. Phylogenet. Evol.">
        <title>Genome-scale phylogeny and comparative genomics of the fungal order Sordariales.</title>
        <authorList>
            <person name="Hensen N."/>
            <person name="Bonometti L."/>
            <person name="Westerberg I."/>
            <person name="Brannstrom I.O."/>
            <person name="Guillou S."/>
            <person name="Cros-Aarteil S."/>
            <person name="Calhoun S."/>
            <person name="Haridas S."/>
            <person name="Kuo A."/>
            <person name="Mondo S."/>
            <person name="Pangilinan J."/>
            <person name="Riley R."/>
            <person name="LaButti K."/>
            <person name="Andreopoulos B."/>
            <person name="Lipzen A."/>
            <person name="Chen C."/>
            <person name="Yan M."/>
            <person name="Daum C."/>
            <person name="Ng V."/>
            <person name="Clum A."/>
            <person name="Steindorff A."/>
            <person name="Ohm R.A."/>
            <person name="Martin F."/>
            <person name="Silar P."/>
            <person name="Natvig D.O."/>
            <person name="Lalanne C."/>
            <person name="Gautier V."/>
            <person name="Ament-Velasquez S.L."/>
            <person name="Kruys A."/>
            <person name="Hutchinson M.I."/>
            <person name="Powell A.J."/>
            <person name="Barry K."/>
            <person name="Miller A.N."/>
            <person name="Grigoriev I.V."/>
            <person name="Debuchy R."/>
            <person name="Gladieux P."/>
            <person name="Hiltunen Thoren M."/>
            <person name="Johannesson H."/>
        </authorList>
    </citation>
    <scope>NUCLEOTIDE SEQUENCE</scope>
    <source>
        <strain evidence="2">PSN243</strain>
    </source>
</reference>
<feature type="compositionally biased region" description="Basic and acidic residues" evidence="1">
    <location>
        <begin position="181"/>
        <end position="192"/>
    </location>
</feature>
<accession>A0AAV9G4J8</accession>
<feature type="region of interest" description="Disordered" evidence="1">
    <location>
        <begin position="506"/>
        <end position="555"/>
    </location>
</feature>
<feature type="region of interest" description="Disordered" evidence="1">
    <location>
        <begin position="20"/>
        <end position="44"/>
    </location>
</feature>
<feature type="compositionally biased region" description="Pro residues" evidence="1">
    <location>
        <begin position="598"/>
        <end position="608"/>
    </location>
</feature>
<gene>
    <name evidence="2" type="ORF">QBC34DRAFT_25552</name>
</gene>
<evidence type="ECO:0000313" key="3">
    <source>
        <dbReference type="Proteomes" id="UP001321760"/>
    </source>
</evidence>
<dbReference type="PANTHER" id="PTHR38166:SF1">
    <property type="entry name" value="C2H2-TYPE DOMAIN-CONTAINING PROTEIN"/>
    <property type="match status" value="1"/>
</dbReference>
<evidence type="ECO:0000313" key="2">
    <source>
        <dbReference type="EMBL" id="KAK4442378.1"/>
    </source>
</evidence>
<comment type="caution">
    <text evidence="2">The sequence shown here is derived from an EMBL/GenBank/DDBJ whole genome shotgun (WGS) entry which is preliminary data.</text>
</comment>
<feature type="compositionally biased region" description="Polar residues" evidence="1">
    <location>
        <begin position="451"/>
        <end position="460"/>
    </location>
</feature>
<feature type="compositionally biased region" description="Basic and acidic residues" evidence="1">
    <location>
        <begin position="70"/>
        <end position="83"/>
    </location>
</feature>
<dbReference type="AlphaFoldDB" id="A0AAV9G4J8"/>
<evidence type="ECO:0000256" key="1">
    <source>
        <dbReference type="SAM" id="MobiDB-lite"/>
    </source>
</evidence>
<feature type="region of interest" description="Disordered" evidence="1">
    <location>
        <begin position="70"/>
        <end position="100"/>
    </location>
</feature>
<feature type="region of interest" description="Disordered" evidence="1">
    <location>
        <begin position="137"/>
        <end position="222"/>
    </location>
</feature>
<feature type="compositionally biased region" description="Low complexity" evidence="1">
    <location>
        <begin position="138"/>
        <end position="148"/>
    </location>
</feature>